<evidence type="ECO:0000313" key="9">
    <source>
        <dbReference type="EMBL" id="KZT50470.1"/>
    </source>
</evidence>
<comment type="subunit">
    <text evidence="2">Homodimer.</text>
</comment>
<proteinExistence type="inferred from homology"/>
<dbReference type="PANTHER" id="PTHR47779">
    <property type="entry name" value="SYNTHASE (CCG-9), PUTATIVE (AFU_ORTHOLOGUE AFUA_3G12100)-RELATED"/>
    <property type="match status" value="1"/>
</dbReference>
<dbReference type="Pfam" id="PF00534">
    <property type="entry name" value="Glycos_transf_1"/>
    <property type="match status" value="1"/>
</dbReference>
<keyword evidence="4" id="KW-0328">Glycosyltransferase</keyword>
<dbReference type="STRING" id="1353952.A0A165CA11"/>
<comment type="similarity">
    <text evidence="1">Belongs to the glycosyltransferase group 1 family. Glycosyltransferase 4 subfamily.</text>
</comment>
<evidence type="ECO:0000259" key="8">
    <source>
        <dbReference type="Pfam" id="PF21269"/>
    </source>
</evidence>
<evidence type="ECO:0000256" key="3">
    <source>
        <dbReference type="ARBA" id="ARBA00022526"/>
    </source>
</evidence>
<evidence type="ECO:0000259" key="7">
    <source>
        <dbReference type="Pfam" id="PF00534"/>
    </source>
</evidence>
<sequence>MHLGLSAVKTGPKEIQIGYSVSDGIYSLDFAVHTVDLSSVDDVPATIAFAVLEGIMAFSGRHLVKFVCAGVGSRLVDICPRLPSLLWSKLDVIPYIQPIREFDTQEEVDELADSMVRKAVMWIGPQEMPRLDIVVRNMVNVDGGGIHLCDLQDYEKSVGEPLWKAVSVLAKDLTDRKVKIRFFSATPQGGGVALMRHALIRFFRLLGVDCQWFVPKPNPAVFRITKNNHNILQGVADPHEHLSDEDKTKWSKWLEHNAERYWFRKGGPLAEGGADVVIIDDPQMIGLIPMIKKRTPHVPVIYRSHIEIRSDLTTISGSPQEGVWQFLWKHIKPADVFIAHPVSGFVPAEVDINRVGMMPATTDWLDGLNKPIALWDTQYYFRGFNNMCSADRMANIAFPSRGYICQVARFDPSKGIPDVLDAYAKLRQRLEKERVPTADTPQLLICGHGAIDDPDGTIIYDQTLKSIDGEGLHAYKADIVVMRLGPSDQMLNVLLSNCRIALQLSHREGFEVKVSEALHKNIPVVAYAAGGIPLQICHGQNGFLVTTGDTAKVAQYLHDLWLNVDGVYEKLQTHASCKVSDEVSTVGNAACWAYLAGKLSKGETIEPHGQWIYDMAREAAGVPVEKEEQVLPRQGLALQYN</sequence>
<dbReference type="Gene3D" id="3.40.50.2000">
    <property type="entry name" value="Glycogen Phosphorylase B"/>
    <property type="match status" value="2"/>
</dbReference>
<evidence type="ECO:0000313" key="10">
    <source>
        <dbReference type="Proteomes" id="UP000076842"/>
    </source>
</evidence>
<dbReference type="Proteomes" id="UP000076842">
    <property type="component" value="Unassembled WGS sequence"/>
</dbReference>
<dbReference type="InterPro" id="IPR001296">
    <property type="entry name" value="Glyco_trans_1"/>
</dbReference>
<feature type="domain" description="Trehalose synthase N-terminal" evidence="8">
    <location>
        <begin position="183"/>
        <end position="341"/>
    </location>
</feature>
<gene>
    <name evidence="9" type="ORF">CALCODRAFT_444579</name>
</gene>
<dbReference type="GO" id="GO:0016757">
    <property type="term" value="F:glycosyltransferase activity"/>
    <property type="evidence" value="ECO:0007669"/>
    <property type="project" value="UniProtKB-KW"/>
</dbReference>
<dbReference type="AlphaFoldDB" id="A0A165CA11"/>
<keyword evidence="3" id="KW-0313">Glucose metabolism</keyword>
<evidence type="ECO:0000256" key="2">
    <source>
        <dbReference type="ARBA" id="ARBA00011738"/>
    </source>
</evidence>
<keyword evidence="5 9" id="KW-0808">Transferase</keyword>
<dbReference type="SUPFAM" id="SSF53756">
    <property type="entry name" value="UDP-Glycosyltransferase/glycogen phosphorylase"/>
    <property type="match status" value="1"/>
</dbReference>
<dbReference type="InParanoid" id="A0A165CA11"/>
<evidence type="ECO:0000256" key="1">
    <source>
        <dbReference type="ARBA" id="ARBA00009481"/>
    </source>
</evidence>
<evidence type="ECO:0000256" key="5">
    <source>
        <dbReference type="ARBA" id="ARBA00022679"/>
    </source>
</evidence>
<evidence type="ECO:0000256" key="4">
    <source>
        <dbReference type="ARBA" id="ARBA00022676"/>
    </source>
</evidence>
<dbReference type="GO" id="GO:0006006">
    <property type="term" value="P:glucose metabolic process"/>
    <property type="evidence" value="ECO:0007669"/>
    <property type="project" value="UniProtKB-KW"/>
</dbReference>
<keyword evidence="10" id="KW-1185">Reference proteome</keyword>
<dbReference type="EMBL" id="KV424172">
    <property type="protein sequence ID" value="KZT50470.1"/>
    <property type="molecule type" value="Genomic_DNA"/>
</dbReference>
<accession>A0A165CA11</accession>
<dbReference type="PANTHER" id="PTHR47779:SF1">
    <property type="entry name" value="SYNTHASE (CCG-9), PUTATIVE (AFU_ORTHOLOGUE AFUA_3G12100)-RELATED"/>
    <property type="match status" value="1"/>
</dbReference>
<dbReference type="InterPro" id="IPR049438">
    <property type="entry name" value="TreT_GT1"/>
</dbReference>
<feature type="domain" description="Glycosyl transferase family 1" evidence="7">
    <location>
        <begin position="401"/>
        <end position="560"/>
    </location>
</feature>
<dbReference type="Pfam" id="PF21269">
    <property type="entry name" value="TreT_GT1"/>
    <property type="match status" value="1"/>
</dbReference>
<keyword evidence="6" id="KW-0119">Carbohydrate metabolism</keyword>
<organism evidence="9 10">
    <name type="scientific">Calocera cornea HHB12733</name>
    <dbReference type="NCBI Taxonomy" id="1353952"/>
    <lineage>
        <taxon>Eukaryota</taxon>
        <taxon>Fungi</taxon>
        <taxon>Dikarya</taxon>
        <taxon>Basidiomycota</taxon>
        <taxon>Agaricomycotina</taxon>
        <taxon>Dacrymycetes</taxon>
        <taxon>Dacrymycetales</taxon>
        <taxon>Dacrymycetaceae</taxon>
        <taxon>Calocera</taxon>
    </lineage>
</organism>
<dbReference type="InterPro" id="IPR052078">
    <property type="entry name" value="Trehalose_Metab_GTase"/>
</dbReference>
<evidence type="ECO:0000256" key="6">
    <source>
        <dbReference type="ARBA" id="ARBA00023277"/>
    </source>
</evidence>
<name>A0A165CA11_9BASI</name>
<dbReference type="OrthoDB" id="937291at2759"/>
<reference evidence="9 10" key="1">
    <citation type="journal article" date="2016" name="Mol. Biol. Evol.">
        <title>Comparative Genomics of Early-Diverging Mushroom-Forming Fungi Provides Insights into the Origins of Lignocellulose Decay Capabilities.</title>
        <authorList>
            <person name="Nagy L.G."/>
            <person name="Riley R."/>
            <person name="Tritt A."/>
            <person name="Adam C."/>
            <person name="Daum C."/>
            <person name="Floudas D."/>
            <person name="Sun H."/>
            <person name="Yadav J.S."/>
            <person name="Pangilinan J."/>
            <person name="Larsson K.H."/>
            <person name="Matsuura K."/>
            <person name="Barry K."/>
            <person name="Labutti K."/>
            <person name="Kuo R."/>
            <person name="Ohm R.A."/>
            <person name="Bhattacharya S.S."/>
            <person name="Shirouzu T."/>
            <person name="Yoshinaga Y."/>
            <person name="Martin F.M."/>
            <person name="Grigoriev I.V."/>
            <person name="Hibbett D.S."/>
        </authorList>
    </citation>
    <scope>NUCLEOTIDE SEQUENCE [LARGE SCALE GENOMIC DNA]</scope>
    <source>
        <strain evidence="9 10">HHB12733</strain>
    </source>
</reference>
<protein>
    <submittedName>
        <fullName evidence="9">Glycosyltransferase family 4 protein</fullName>
    </submittedName>
</protein>